<dbReference type="InterPro" id="IPR010613">
    <property type="entry name" value="PES"/>
</dbReference>
<name>A0A0H5RAA7_9EUKA</name>
<dbReference type="PANTHER" id="PTHR12221">
    <property type="entry name" value="PESCADILLO - RELATED"/>
    <property type="match status" value="1"/>
</dbReference>
<dbReference type="HAMAP" id="MF_03028">
    <property type="entry name" value="Pescadillo"/>
    <property type="match status" value="1"/>
</dbReference>
<comment type="function">
    <text evidence="4">Required for maturation of ribosomal RNAs and formation of the large ribosomal subunit.</text>
</comment>
<evidence type="ECO:0000259" key="6">
    <source>
        <dbReference type="PROSITE" id="PS50172"/>
    </source>
</evidence>
<feature type="domain" description="BRCT" evidence="6">
    <location>
        <begin position="288"/>
        <end position="376"/>
    </location>
</feature>
<dbReference type="GO" id="GO:0043021">
    <property type="term" value="F:ribonucleoprotein complex binding"/>
    <property type="evidence" value="ECO:0007669"/>
    <property type="project" value="UniProtKB-UniRule"/>
</dbReference>
<feature type="compositionally biased region" description="Basic and acidic residues" evidence="5">
    <location>
        <begin position="458"/>
        <end position="472"/>
    </location>
</feature>
<dbReference type="GO" id="GO:0003723">
    <property type="term" value="F:RNA binding"/>
    <property type="evidence" value="ECO:0007669"/>
    <property type="project" value="TreeGrafter"/>
</dbReference>
<dbReference type="CDD" id="cd17709">
    <property type="entry name" value="BRCT_pescadillo_like"/>
    <property type="match status" value="1"/>
</dbReference>
<keyword evidence="2 4" id="KW-0698">rRNA processing</keyword>
<sequence>MGRLQKSGESGVAAQYYTRGQALRKLQVSLPDFRRLCILKGIYPRDPKKKANGRDKTYYHKKDIGFLLYEPLLAKFRDMKIFLRQHKRFMARHEEVLAESLESRRPVMSLDHLVRERYPTFLDALRDIDDALTLTHLFANIPVGLTSFHTSSIPQQCVNVSREFQSIAARERWLRKVFVSIKGIYYQANIHGETVTWIVPHKFPQQCPDNVDYKVLFTFLEFYLTLLKFVNFKLFHDAGLNYPPAVNTENQSKGQLISSIVLTKSFSDEADEQIDAEFRECTSDDANAAPPVFEGLVFLLSREVPCDALEFVVLSGGGRVIREEDEIADVDEITHQIVDRPNLLGEAISTREYIQPQWVFDSFNMGALLPVHPYGVGMSLPPHLSPFVDDAAEGYVPTQRKTLESWALGKSTMDAIAECANDIESDEPESSSEDEEDKEGEDDKSVAVEKAKPKKRSRGEVKDIGESASEEKDLAKIMMTNKNKRLYSRMQYGINEKKTANAVLDAKRRKIEKSSKKKQTQK</sequence>
<feature type="region of interest" description="Disordered" evidence="5">
    <location>
        <begin position="422"/>
        <end position="472"/>
    </location>
</feature>
<dbReference type="GO" id="GO:0000463">
    <property type="term" value="P:maturation of LSU-rRNA from tricistronic rRNA transcript (SSU-rRNA, 5.8S rRNA, LSU-rRNA)"/>
    <property type="evidence" value="ECO:0007669"/>
    <property type="project" value="UniProtKB-UniRule"/>
</dbReference>
<reference evidence="7" key="1">
    <citation type="submission" date="2015-04" db="EMBL/GenBank/DDBJ databases">
        <title>The genome sequence of the plant pathogenic Rhizarian Plasmodiophora brassicae reveals insights in its biotrophic life cycle and the origin of chitin synthesis.</title>
        <authorList>
            <person name="Schwelm A."/>
            <person name="Fogelqvist J."/>
            <person name="Knaust A."/>
            <person name="Julke S."/>
            <person name="Lilja T."/>
            <person name="Dhandapani V."/>
            <person name="Bonilla-Rosso G."/>
            <person name="Karlsson M."/>
            <person name="Shevchenko A."/>
            <person name="Choi S.R."/>
            <person name="Kim H.G."/>
            <person name="Park J.Y."/>
            <person name="Lim Y.P."/>
            <person name="Ludwig-Muller J."/>
            <person name="Dixelius C."/>
        </authorList>
    </citation>
    <scope>NUCLEOTIDE SEQUENCE</scope>
    <source>
        <tissue evidence="7">Potato root galls</tissue>
    </source>
</reference>
<organism evidence="7">
    <name type="scientific">Spongospora subterranea</name>
    <dbReference type="NCBI Taxonomy" id="70186"/>
    <lineage>
        <taxon>Eukaryota</taxon>
        <taxon>Sar</taxon>
        <taxon>Rhizaria</taxon>
        <taxon>Endomyxa</taxon>
        <taxon>Phytomyxea</taxon>
        <taxon>Plasmodiophorida</taxon>
        <taxon>Plasmodiophoridae</taxon>
        <taxon>Spongospora</taxon>
    </lineage>
</organism>
<dbReference type="Pfam" id="PF06732">
    <property type="entry name" value="Pescadillo_N"/>
    <property type="match status" value="1"/>
</dbReference>
<dbReference type="EMBL" id="HACM01010643">
    <property type="protein sequence ID" value="CRZ11085.1"/>
    <property type="molecule type" value="Transcribed_RNA"/>
</dbReference>
<protein>
    <recommendedName>
        <fullName evidence="4">Pescadillo homolog</fullName>
    </recommendedName>
</protein>
<dbReference type="PROSITE" id="PS50172">
    <property type="entry name" value="BRCT"/>
    <property type="match status" value="1"/>
</dbReference>
<keyword evidence="1 4" id="KW-0690">Ribosome biogenesis</keyword>
<dbReference type="AlphaFoldDB" id="A0A0H5RAA7"/>
<comment type="subcellular location">
    <subcellularLocation>
        <location evidence="4">Nucleus</location>
        <location evidence="4">Nucleolus</location>
    </subcellularLocation>
    <subcellularLocation>
        <location evidence="4">Nucleus</location>
        <location evidence="4">Nucleoplasm</location>
    </subcellularLocation>
</comment>
<feature type="compositionally biased region" description="Acidic residues" evidence="5">
    <location>
        <begin position="422"/>
        <end position="440"/>
    </location>
</feature>
<dbReference type="GO" id="GO:0070545">
    <property type="term" value="C:PeBoW complex"/>
    <property type="evidence" value="ECO:0007669"/>
    <property type="project" value="TreeGrafter"/>
</dbReference>
<accession>A0A0H5RAA7</accession>
<comment type="similarity">
    <text evidence="4">Belongs to the pescadillo family.</text>
</comment>
<evidence type="ECO:0000256" key="5">
    <source>
        <dbReference type="SAM" id="MobiDB-lite"/>
    </source>
</evidence>
<evidence type="ECO:0000313" key="7">
    <source>
        <dbReference type="EMBL" id="CRZ11085.1"/>
    </source>
</evidence>
<dbReference type="InterPro" id="IPR036420">
    <property type="entry name" value="BRCT_dom_sf"/>
</dbReference>
<dbReference type="PANTHER" id="PTHR12221:SF6">
    <property type="entry name" value="PESCADILLO HOMOLOG"/>
    <property type="match status" value="1"/>
</dbReference>
<evidence type="ECO:0000256" key="3">
    <source>
        <dbReference type="ARBA" id="ARBA00023242"/>
    </source>
</evidence>
<evidence type="ECO:0000256" key="1">
    <source>
        <dbReference type="ARBA" id="ARBA00022517"/>
    </source>
</evidence>
<dbReference type="Gene3D" id="3.40.50.10190">
    <property type="entry name" value="BRCT domain"/>
    <property type="match status" value="1"/>
</dbReference>
<keyword evidence="3 4" id="KW-0539">Nucleus</keyword>
<proteinExistence type="inferred from homology"/>
<dbReference type="SUPFAM" id="SSF52113">
    <property type="entry name" value="BRCT domain"/>
    <property type="match status" value="1"/>
</dbReference>
<dbReference type="GO" id="GO:0030687">
    <property type="term" value="C:preribosome, large subunit precursor"/>
    <property type="evidence" value="ECO:0007669"/>
    <property type="project" value="UniProtKB-UniRule"/>
</dbReference>
<evidence type="ECO:0000256" key="2">
    <source>
        <dbReference type="ARBA" id="ARBA00022552"/>
    </source>
</evidence>
<feature type="compositionally biased region" description="Basic and acidic residues" evidence="5">
    <location>
        <begin position="441"/>
        <end position="451"/>
    </location>
</feature>
<dbReference type="GO" id="GO:0000466">
    <property type="term" value="P:maturation of 5.8S rRNA from tricistronic rRNA transcript (SSU-rRNA, 5.8S rRNA, LSU-rRNA)"/>
    <property type="evidence" value="ECO:0007669"/>
    <property type="project" value="UniProtKB-UniRule"/>
</dbReference>
<evidence type="ECO:0000256" key="4">
    <source>
        <dbReference type="HAMAP-Rule" id="MF_03028"/>
    </source>
</evidence>
<dbReference type="InterPro" id="IPR001357">
    <property type="entry name" value="BRCT_dom"/>
</dbReference>
<dbReference type="GO" id="GO:0005654">
    <property type="term" value="C:nucleoplasm"/>
    <property type="evidence" value="ECO:0007669"/>
    <property type="project" value="UniProtKB-SubCell"/>
</dbReference>